<evidence type="ECO:0000256" key="8">
    <source>
        <dbReference type="ARBA" id="ARBA00023136"/>
    </source>
</evidence>
<dbReference type="SUPFAM" id="SSF46626">
    <property type="entry name" value="Cytochrome c"/>
    <property type="match status" value="1"/>
</dbReference>
<evidence type="ECO:0000256" key="1">
    <source>
        <dbReference type="ARBA" id="ARBA00004370"/>
    </source>
</evidence>
<evidence type="ECO:0000256" key="5">
    <source>
        <dbReference type="ARBA" id="ARBA00022723"/>
    </source>
</evidence>
<dbReference type="PROSITE" id="PS51007">
    <property type="entry name" value="CYTC"/>
    <property type="match status" value="1"/>
</dbReference>
<dbReference type="InterPro" id="IPR002326">
    <property type="entry name" value="Cyt_c1"/>
</dbReference>
<keyword evidence="6 10" id="KW-1133">Transmembrane helix</keyword>
<keyword evidence="5 9" id="KW-0479">Metal-binding</keyword>
<dbReference type="Gene3D" id="1.10.760.10">
    <property type="entry name" value="Cytochrome c-like domain"/>
    <property type="match status" value="1"/>
</dbReference>
<keyword evidence="4 10" id="KW-0812">Transmembrane</keyword>
<evidence type="ECO:0000256" key="11">
    <source>
        <dbReference type="SAM" id="SignalP"/>
    </source>
</evidence>
<evidence type="ECO:0000256" key="2">
    <source>
        <dbReference type="ARBA" id="ARBA00016165"/>
    </source>
</evidence>
<dbReference type="PRINTS" id="PR00603">
    <property type="entry name" value="CYTOCHROMEC1"/>
</dbReference>
<accession>A0ABZ0HPT6</accession>
<feature type="signal peptide" evidence="11">
    <location>
        <begin position="1"/>
        <end position="32"/>
    </location>
</feature>
<dbReference type="RefSeq" id="WP_407338239.1">
    <property type="nucleotide sequence ID" value="NZ_CP136862.1"/>
</dbReference>
<evidence type="ECO:0000256" key="3">
    <source>
        <dbReference type="ARBA" id="ARBA00022617"/>
    </source>
</evidence>
<dbReference type="PANTHER" id="PTHR10266">
    <property type="entry name" value="CYTOCHROME C1"/>
    <property type="match status" value="1"/>
</dbReference>
<evidence type="ECO:0000256" key="4">
    <source>
        <dbReference type="ARBA" id="ARBA00022692"/>
    </source>
</evidence>
<name>A0ABZ0HPT6_9HYPH</name>
<dbReference type="InterPro" id="IPR036909">
    <property type="entry name" value="Cyt_c-like_dom_sf"/>
</dbReference>
<gene>
    <name evidence="13" type="ORF">RZS28_13415</name>
</gene>
<protein>
    <recommendedName>
        <fullName evidence="2">Cytochrome c1</fullName>
    </recommendedName>
</protein>
<evidence type="ECO:0000256" key="9">
    <source>
        <dbReference type="PROSITE-ProRule" id="PRU00433"/>
    </source>
</evidence>
<dbReference type="Gene3D" id="1.20.5.100">
    <property type="entry name" value="Cytochrome c1, transmembrane anchor, C-terminal"/>
    <property type="match status" value="1"/>
</dbReference>
<evidence type="ECO:0000256" key="7">
    <source>
        <dbReference type="ARBA" id="ARBA00023004"/>
    </source>
</evidence>
<comment type="subcellular location">
    <subcellularLocation>
        <location evidence="1">Membrane</location>
    </subcellularLocation>
</comment>
<keyword evidence="3 9" id="KW-0349">Heme</keyword>
<feature type="chain" id="PRO_5046134507" description="Cytochrome c1" evidence="11">
    <location>
        <begin position="33"/>
        <end position="293"/>
    </location>
</feature>
<keyword evidence="8 10" id="KW-0472">Membrane</keyword>
<dbReference type="PANTHER" id="PTHR10266:SF3">
    <property type="entry name" value="CYTOCHROME C1, HEME PROTEIN, MITOCHONDRIAL"/>
    <property type="match status" value="1"/>
</dbReference>
<organism evidence="13 14">
    <name type="scientific">Methylocapsa polymorpha</name>
    <dbReference type="NCBI Taxonomy" id="3080828"/>
    <lineage>
        <taxon>Bacteria</taxon>
        <taxon>Pseudomonadati</taxon>
        <taxon>Pseudomonadota</taxon>
        <taxon>Alphaproteobacteria</taxon>
        <taxon>Hyphomicrobiales</taxon>
        <taxon>Beijerinckiaceae</taxon>
        <taxon>Methylocapsa</taxon>
    </lineage>
</organism>
<evidence type="ECO:0000259" key="12">
    <source>
        <dbReference type="PROSITE" id="PS51007"/>
    </source>
</evidence>
<feature type="transmembrane region" description="Helical" evidence="10">
    <location>
        <begin position="259"/>
        <end position="277"/>
    </location>
</feature>
<keyword evidence="7 9" id="KW-0408">Iron</keyword>
<feature type="domain" description="Cytochrome c" evidence="12">
    <location>
        <begin position="66"/>
        <end position="197"/>
    </location>
</feature>
<sequence>MRLCSIFGRATRLVVIVVLAAALTGAAAKVSAAETEQVQATGSHEAAKPERQSWSFAGLFGKYDPAQLQRGLQVYREVCSNCHSLKLIAFRDLADPDGPAFSEAQAKALAEEYKIKDGPNDAGDMFERPGRLSDYFPWNFPNEQAARAALGAVPPDMSLLAKARTYERGFPLFLIDPIIQYQERGVDYIYALLNGYTNDKDPNWNEYFPGHRIAMPNPLSDGVVDYSDGSPKTVQQYSKDISAFLMWASEPKLVERKRVGFRVLIYLAVFAALLYLVKRKIWARLHRGGADSH</sequence>
<dbReference type="InterPro" id="IPR009056">
    <property type="entry name" value="Cyt_c-like_dom"/>
</dbReference>
<evidence type="ECO:0000313" key="14">
    <source>
        <dbReference type="Proteomes" id="UP001626536"/>
    </source>
</evidence>
<reference evidence="13 14" key="1">
    <citation type="submission" date="2023-10" db="EMBL/GenBank/DDBJ databases">
        <title>Novel methanotroph of the genus Methylocapsa from a subarctic wetland.</title>
        <authorList>
            <person name="Belova S.E."/>
            <person name="Oshkin I.Y."/>
            <person name="Miroshnikov K."/>
            <person name="Dedysh S.N."/>
        </authorList>
    </citation>
    <scope>NUCLEOTIDE SEQUENCE [LARGE SCALE GENOMIC DNA]</scope>
    <source>
        <strain evidence="13 14">RX1</strain>
    </source>
</reference>
<dbReference type="EMBL" id="CP136862">
    <property type="protein sequence ID" value="WOJ88802.1"/>
    <property type="molecule type" value="Genomic_DNA"/>
</dbReference>
<keyword evidence="14" id="KW-1185">Reference proteome</keyword>
<dbReference type="Pfam" id="PF02167">
    <property type="entry name" value="Cytochrom_C1"/>
    <property type="match status" value="1"/>
</dbReference>
<keyword evidence="11" id="KW-0732">Signal</keyword>
<evidence type="ECO:0000256" key="6">
    <source>
        <dbReference type="ARBA" id="ARBA00022989"/>
    </source>
</evidence>
<evidence type="ECO:0000313" key="13">
    <source>
        <dbReference type="EMBL" id="WOJ88802.1"/>
    </source>
</evidence>
<evidence type="ECO:0000256" key="10">
    <source>
        <dbReference type="SAM" id="Phobius"/>
    </source>
</evidence>
<proteinExistence type="predicted"/>
<dbReference type="Proteomes" id="UP001626536">
    <property type="component" value="Chromosome"/>
</dbReference>